<feature type="transmembrane region" description="Helical" evidence="8">
    <location>
        <begin position="188"/>
        <end position="212"/>
    </location>
</feature>
<accession>A0A5P9JWR4</accession>
<dbReference type="EMBL" id="CP045423">
    <property type="protein sequence ID" value="QFU16076.1"/>
    <property type="molecule type" value="Genomic_DNA"/>
</dbReference>
<dbReference type="CDD" id="cd06261">
    <property type="entry name" value="TM_PBP2"/>
    <property type="match status" value="1"/>
</dbReference>
<dbReference type="PANTHER" id="PTHR43357">
    <property type="entry name" value="INNER MEMBRANE ABC TRANSPORTER PERMEASE PROTEIN YDCV"/>
    <property type="match status" value="1"/>
</dbReference>
<keyword evidence="6 8" id="KW-1133">Transmembrane helix</keyword>
<dbReference type="Pfam" id="PF00528">
    <property type="entry name" value="BPD_transp_1"/>
    <property type="match status" value="1"/>
</dbReference>
<evidence type="ECO:0000256" key="1">
    <source>
        <dbReference type="ARBA" id="ARBA00004429"/>
    </source>
</evidence>
<keyword evidence="4" id="KW-0997">Cell inner membrane</keyword>
<dbReference type="RefSeq" id="WP_152585721.1">
    <property type="nucleotide sequence ID" value="NZ_CP045423.1"/>
</dbReference>
<evidence type="ECO:0000313" key="10">
    <source>
        <dbReference type="EMBL" id="QFU16076.1"/>
    </source>
</evidence>
<dbReference type="SUPFAM" id="SSF161098">
    <property type="entry name" value="MetI-like"/>
    <property type="match status" value="1"/>
</dbReference>
<sequence>MESHETSWPMKLLVALMFLFLLAPVILVVPISFSGEQILSFPPASWSLRWYAALAHSPEIISAFWTSLVLGTIVTVISLAVAVPAAYVIVRMRTFGSAFLYNLFTAPLLLPTIVLGLAILIVFASAGFLGTFPGLVVGHLVITLPYALRVLATTLGNLNLACEEAASTLGGRPLTVFRRVTLPMMAPGIVAATALCFLVSFDEVVITLFLTGPRLTTLPVELFHHVESRADPLVASVSVLLILLTLAVVMVVDRTVGLSRTFVK</sequence>
<evidence type="ECO:0000313" key="11">
    <source>
        <dbReference type="Proteomes" id="UP000325614"/>
    </source>
</evidence>
<evidence type="ECO:0000256" key="5">
    <source>
        <dbReference type="ARBA" id="ARBA00022692"/>
    </source>
</evidence>
<dbReference type="InterPro" id="IPR035906">
    <property type="entry name" value="MetI-like_sf"/>
</dbReference>
<evidence type="ECO:0000256" key="4">
    <source>
        <dbReference type="ARBA" id="ARBA00022519"/>
    </source>
</evidence>
<keyword evidence="5 8" id="KW-0812">Transmembrane</keyword>
<feature type="transmembrane region" description="Helical" evidence="8">
    <location>
        <begin position="99"/>
        <end position="122"/>
    </location>
</feature>
<evidence type="ECO:0000256" key="7">
    <source>
        <dbReference type="ARBA" id="ARBA00023136"/>
    </source>
</evidence>
<evidence type="ECO:0000256" key="8">
    <source>
        <dbReference type="RuleBase" id="RU363032"/>
    </source>
</evidence>
<dbReference type="PANTHER" id="PTHR43357:SF4">
    <property type="entry name" value="INNER MEMBRANE ABC TRANSPORTER PERMEASE PROTEIN YDCV"/>
    <property type="match status" value="1"/>
</dbReference>
<protein>
    <submittedName>
        <fullName evidence="10">ABC transporter permease subunit</fullName>
    </submittedName>
</protein>
<comment type="subcellular location">
    <subcellularLocation>
        <location evidence="1">Cell inner membrane</location>
        <topology evidence="1">Multi-pass membrane protein</topology>
    </subcellularLocation>
    <subcellularLocation>
        <location evidence="8">Cell membrane</location>
        <topology evidence="8">Multi-pass membrane protein</topology>
    </subcellularLocation>
</comment>
<dbReference type="Proteomes" id="UP000325614">
    <property type="component" value="Chromosome"/>
</dbReference>
<feature type="transmembrane region" description="Helical" evidence="8">
    <location>
        <begin position="128"/>
        <end position="148"/>
    </location>
</feature>
<dbReference type="GO" id="GO:0055085">
    <property type="term" value="P:transmembrane transport"/>
    <property type="evidence" value="ECO:0007669"/>
    <property type="project" value="InterPro"/>
</dbReference>
<gene>
    <name evidence="10" type="ORF">GDR74_07495</name>
</gene>
<comment type="similarity">
    <text evidence="8">Belongs to the binding-protein-dependent transport system permease family.</text>
</comment>
<evidence type="ECO:0000256" key="3">
    <source>
        <dbReference type="ARBA" id="ARBA00022475"/>
    </source>
</evidence>
<proteinExistence type="inferred from homology"/>
<evidence type="ECO:0000259" key="9">
    <source>
        <dbReference type="PROSITE" id="PS50928"/>
    </source>
</evidence>
<dbReference type="AlphaFoldDB" id="A0A5P9JWR4"/>
<reference evidence="10 11" key="1">
    <citation type="submission" date="2019-10" db="EMBL/GenBank/DDBJ databases">
        <title>Isolation, Identification of Microvirga thermotolerans HR1, a novel thermophilic bacterium and Comparative Genomics of the genus Microvirga.</title>
        <authorList>
            <person name="Li J."/>
            <person name="Zhang W."/>
            <person name="Lin M."/>
            <person name="Wang J."/>
        </authorList>
    </citation>
    <scope>NUCLEOTIDE SEQUENCE [LARGE SCALE GENOMIC DNA]</scope>
    <source>
        <strain evidence="10 11">HR1</strain>
    </source>
</reference>
<keyword evidence="7 8" id="KW-0472">Membrane</keyword>
<dbReference type="GO" id="GO:0005886">
    <property type="term" value="C:plasma membrane"/>
    <property type="evidence" value="ECO:0007669"/>
    <property type="project" value="UniProtKB-SubCell"/>
</dbReference>
<dbReference type="Gene3D" id="1.10.3720.10">
    <property type="entry name" value="MetI-like"/>
    <property type="match status" value="1"/>
</dbReference>
<evidence type="ECO:0000256" key="6">
    <source>
        <dbReference type="ARBA" id="ARBA00022989"/>
    </source>
</evidence>
<keyword evidence="3" id="KW-1003">Cell membrane</keyword>
<dbReference type="InterPro" id="IPR000515">
    <property type="entry name" value="MetI-like"/>
</dbReference>
<feature type="transmembrane region" description="Helical" evidence="8">
    <location>
        <begin position="232"/>
        <end position="252"/>
    </location>
</feature>
<dbReference type="PROSITE" id="PS50928">
    <property type="entry name" value="ABC_TM1"/>
    <property type="match status" value="1"/>
</dbReference>
<feature type="transmembrane region" description="Helical" evidence="8">
    <location>
        <begin position="12"/>
        <end position="33"/>
    </location>
</feature>
<name>A0A5P9JWR4_9HYPH</name>
<feature type="transmembrane region" description="Helical" evidence="8">
    <location>
        <begin position="64"/>
        <end position="87"/>
    </location>
</feature>
<organism evidence="10 11">
    <name type="scientific">Microvirga thermotolerans</name>
    <dbReference type="NCBI Taxonomy" id="2651334"/>
    <lineage>
        <taxon>Bacteria</taxon>
        <taxon>Pseudomonadati</taxon>
        <taxon>Pseudomonadota</taxon>
        <taxon>Alphaproteobacteria</taxon>
        <taxon>Hyphomicrobiales</taxon>
        <taxon>Methylobacteriaceae</taxon>
        <taxon>Microvirga</taxon>
    </lineage>
</organism>
<feature type="domain" description="ABC transmembrane type-1" evidence="9">
    <location>
        <begin position="64"/>
        <end position="252"/>
    </location>
</feature>
<dbReference type="KEGG" id="mico:GDR74_07495"/>
<evidence type="ECO:0000256" key="2">
    <source>
        <dbReference type="ARBA" id="ARBA00022448"/>
    </source>
</evidence>
<keyword evidence="2 8" id="KW-0813">Transport</keyword>
<keyword evidence="11" id="KW-1185">Reference proteome</keyword>